<dbReference type="RefSeq" id="XP_018066911.1">
    <property type="nucleotide sequence ID" value="XM_018211031.1"/>
</dbReference>
<feature type="region of interest" description="Disordered" evidence="2">
    <location>
        <begin position="1"/>
        <end position="20"/>
    </location>
</feature>
<dbReference type="PROSITE" id="PS00972">
    <property type="entry name" value="USP_1"/>
    <property type="match status" value="1"/>
</dbReference>
<organism evidence="5 6">
    <name type="scientific">Mollisia scopiformis</name>
    <name type="common">Conifer needle endophyte fungus</name>
    <name type="synonym">Phialocephala scopiformis</name>
    <dbReference type="NCBI Taxonomy" id="149040"/>
    <lineage>
        <taxon>Eukaryota</taxon>
        <taxon>Fungi</taxon>
        <taxon>Dikarya</taxon>
        <taxon>Ascomycota</taxon>
        <taxon>Pezizomycotina</taxon>
        <taxon>Leotiomycetes</taxon>
        <taxon>Helotiales</taxon>
        <taxon>Mollisiaceae</taxon>
        <taxon>Mollisia</taxon>
    </lineage>
</organism>
<dbReference type="KEGG" id="psco:LY89DRAFT_623741"/>
<dbReference type="PROSITE" id="PS50235">
    <property type="entry name" value="USP_3"/>
    <property type="match status" value="1"/>
</dbReference>
<dbReference type="Gene3D" id="3.90.70.10">
    <property type="entry name" value="Cysteine proteinases"/>
    <property type="match status" value="1"/>
</dbReference>
<evidence type="ECO:0008006" key="7">
    <source>
        <dbReference type="Google" id="ProtNLM"/>
    </source>
</evidence>
<feature type="domain" description="USP" evidence="4">
    <location>
        <begin position="693"/>
        <end position="827"/>
    </location>
</feature>
<protein>
    <recommendedName>
        <fullName evidence="7">Ubiquitin carboxyl-terminal hydrolase</fullName>
    </recommendedName>
</protein>
<feature type="region of interest" description="Disordered" evidence="2">
    <location>
        <begin position="192"/>
        <end position="214"/>
    </location>
</feature>
<dbReference type="PANTHER" id="PTHR21646">
    <property type="entry name" value="UBIQUITIN CARBOXYL-TERMINAL HYDROLASE"/>
    <property type="match status" value="1"/>
</dbReference>
<dbReference type="EMBL" id="KQ947424">
    <property type="protein sequence ID" value="KUJ12556.1"/>
    <property type="molecule type" value="Genomic_DNA"/>
</dbReference>
<dbReference type="InterPro" id="IPR050185">
    <property type="entry name" value="Ub_carboxyl-term_hydrolase"/>
</dbReference>
<reference evidence="5 6" key="1">
    <citation type="submission" date="2015-10" db="EMBL/GenBank/DDBJ databases">
        <title>Full genome of DAOMC 229536 Phialocephala scopiformis, a fungal endophyte of spruce producing the potent anti-insectan compound rugulosin.</title>
        <authorList>
            <consortium name="DOE Joint Genome Institute"/>
            <person name="Walker A.K."/>
            <person name="Frasz S.L."/>
            <person name="Seifert K.A."/>
            <person name="Miller J.D."/>
            <person name="Mondo S.J."/>
            <person name="Labutti K."/>
            <person name="Lipzen A."/>
            <person name="Dockter R."/>
            <person name="Kennedy M."/>
            <person name="Grigoriev I.V."/>
            <person name="Spatafora J.W."/>
        </authorList>
    </citation>
    <scope>NUCLEOTIDE SEQUENCE [LARGE SCALE GENOMIC DNA]</scope>
    <source>
        <strain evidence="5 6">CBS 120377</strain>
    </source>
</reference>
<accession>A0A194WX42</accession>
<dbReference type="InterPro" id="IPR001394">
    <property type="entry name" value="Peptidase_C19_UCH"/>
</dbReference>
<dbReference type="PROSITE" id="PS50206">
    <property type="entry name" value="RHODANESE_3"/>
    <property type="match status" value="1"/>
</dbReference>
<dbReference type="SUPFAM" id="SSF54001">
    <property type="entry name" value="Cysteine proteinases"/>
    <property type="match status" value="1"/>
</dbReference>
<dbReference type="Proteomes" id="UP000070700">
    <property type="component" value="Unassembled WGS sequence"/>
</dbReference>
<feature type="domain" description="Rhodanese" evidence="3">
    <location>
        <begin position="405"/>
        <end position="530"/>
    </location>
</feature>
<evidence type="ECO:0000259" key="3">
    <source>
        <dbReference type="PROSITE" id="PS50206"/>
    </source>
</evidence>
<dbReference type="InterPro" id="IPR038765">
    <property type="entry name" value="Papain-like_cys_pep_sf"/>
</dbReference>
<dbReference type="GO" id="GO:0004843">
    <property type="term" value="F:cysteine-type deubiquitinase activity"/>
    <property type="evidence" value="ECO:0007669"/>
    <property type="project" value="InterPro"/>
</dbReference>
<keyword evidence="6" id="KW-1185">Reference proteome</keyword>
<feature type="non-terminal residue" evidence="5">
    <location>
        <position position="827"/>
    </location>
</feature>
<feature type="compositionally biased region" description="Polar residues" evidence="2">
    <location>
        <begin position="160"/>
        <end position="169"/>
    </location>
</feature>
<dbReference type="Pfam" id="PF00443">
    <property type="entry name" value="UCH"/>
    <property type="match status" value="1"/>
</dbReference>
<dbReference type="GeneID" id="28820757"/>
<feature type="region of interest" description="Disordered" evidence="2">
    <location>
        <begin position="231"/>
        <end position="314"/>
    </location>
</feature>
<dbReference type="SMART" id="SM00450">
    <property type="entry name" value="RHOD"/>
    <property type="match status" value="1"/>
</dbReference>
<dbReference type="InterPro" id="IPR018200">
    <property type="entry name" value="USP_CS"/>
</dbReference>
<dbReference type="InterPro" id="IPR028889">
    <property type="entry name" value="USP"/>
</dbReference>
<dbReference type="InParanoid" id="A0A194WX42"/>
<feature type="region of interest" description="Disordered" evidence="2">
    <location>
        <begin position="151"/>
        <end position="170"/>
    </location>
</feature>
<feature type="compositionally biased region" description="Low complexity" evidence="2">
    <location>
        <begin position="243"/>
        <end position="258"/>
    </location>
</feature>
<evidence type="ECO:0000313" key="5">
    <source>
        <dbReference type="EMBL" id="KUJ12556.1"/>
    </source>
</evidence>
<dbReference type="Gene3D" id="3.40.250.10">
    <property type="entry name" value="Rhodanese-like domain"/>
    <property type="match status" value="1"/>
</dbReference>
<dbReference type="InterPro" id="IPR036873">
    <property type="entry name" value="Rhodanese-like_dom_sf"/>
</dbReference>
<dbReference type="Pfam" id="PF00581">
    <property type="entry name" value="Rhodanese"/>
    <property type="match status" value="1"/>
</dbReference>
<gene>
    <name evidence="5" type="ORF">LY89DRAFT_623741</name>
</gene>
<name>A0A194WX42_MOLSC</name>
<evidence type="ECO:0000313" key="6">
    <source>
        <dbReference type="Proteomes" id="UP000070700"/>
    </source>
</evidence>
<sequence>MSPAAVGKPSTRASAVERGGPVNMPLNGSISNGSAGQHQHGAVRVFPHLDDLVIAKPNVDINSPLRTILLQGELLAKQADTHLDFRRPDIALQEYVSASVIAVEIVPRHPDYLALQRDRGDLHRLYLGLNKRINSQHKKFAEVKEMIKEDNAKSGVKPTSGKQNTSGVHSQIPGAGVEAMNSHVTSVPLQKKTAPAVQPKPDALHGRAVPNANGTKNVSDLAARFARLQNGGPVQDPRIKTRPISISNPPESNSILPNKPESRSTMIRPNGPRELPSVPDTHPRATKIPLDVTIPGMPRPPDAIHHSPLRAVDNPDATNLPSSVSRNPSFLGNGQRDSAPPISTVGPSPYVFEGRSEYFVSPTHSSSENVMPARGGTKVLCPPDSVTITAEELVGYLQQGQQKLKLLIVDLRDRDDFAGGHIMSQATICVEPLTLRSGLSGEELEDSMIIAPTYEQNLFDQRHEFDMLVFYDQSSTSFKNLGSRTEKDNILRDFAAAVYDYGYDKRLKRRPVLLAGGLDSWVDLLGPNSLATLSAGSHDATSAPMIISPRSQGARSQALNLSKRRIRPARVQSNEEQKRWDQILKEESNILREGKGAVTDADELVYARTQEDFLRRFPELPPVQESMVSPAATVPFKRIQDELENIMPRPPARPAPALPRQRSNGITDRGLTQQYAHGGQPSLSPKIVWPGATGLQNSGNVCYMSAAIQLISMTPQLREFLKGLTPGSVPVPAKAAFGSFAGESAPPLQLMARTLGNLLEHMWSGHYNFLNPRTLRGYINAVHCTVRFGERIRDRAFGGRLRQHDSGEFLVWLLDILEDETNPVRHR</sequence>
<proteinExistence type="inferred from homology"/>
<evidence type="ECO:0000256" key="2">
    <source>
        <dbReference type="SAM" id="MobiDB-lite"/>
    </source>
</evidence>
<dbReference type="STRING" id="149040.A0A194WX42"/>
<dbReference type="InterPro" id="IPR001763">
    <property type="entry name" value="Rhodanese-like_dom"/>
</dbReference>
<dbReference type="OrthoDB" id="292964at2759"/>
<dbReference type="SUPFAM" id="SSF52821">
    <property type="entry name" value="Rhodanese/Cell cycle control phosphatase"/>
    <property type="match status" value="1"/>
</dbReference>
<dbReference type="AlphaFoldDB" id="A0A194WX42"/>
<evidence type="ECO:0000256" key="1">
    <source>
        <dbReference type="ARBA" id="ARBA00009085"/>
    </source>
</evidence>
<evidence type="ECO:0000259" key="4">
    <source>
        <dbReference type="PROSITE" id="PS50235"/>
    </source>
</evidence>
<comment type="similarity">
    <text evidence="1">Belongs to the peptidase C19 family.</text>
</comment>
<dbReference type="GO" id="GO:0016579">
    <property type="term" value="P:protein deubiquitination"/>
    <property type="evidence" value="ECO:0007669"/>
    <property type="project" value="InterPro"/>
</dbReference>